<dbReference type="PANTHER" id="PTHR33993:SF14">
    <property type="entry name" value="GB|AAF24581.1"/>
    <property type="match status" value="1"/>
</dbReference>
<dbReference type="Gene3D" id="3.10.180.10">
    <property type="entry name" value="2,3-Dihydroxybiphenyl 1,2-Dioxygenase, domain 1"/>
    <property type="match status" value="1"/>
</dbReference>
<dbReference type="PROSITE" id="PS51819">
    <property type="entry name" value="VOC"/>
    <property type="match status" value="1"/>
</dbReference>
<comment type="caution">
    <text evidence="2">The sequence shown here is derived from an EMBL/GenBank/DDBJ whole genome shotgun (WGS) entry which is preliminary data.</text>
</comment>
<accession>A0A853DJX3</accession>
<organism evidence="2 3">
    <name type="scientific">Allobranchiibius huperziae</name>
    <dbReference type="NCBI Taxonomy" id="1874116"/>
    <lineage>
        <taxon>Bacteria</taxon>
        <taxon>Bacillati</taxon>
        <taxon>Actinomycetota</taxon>
        <taxon>Actinomycetes</taxon>
        <taxon>Micrococcales</taxon>
        <taxon>Dermacoccaceae</taxon>
        <taxon>Allobranchiibius</taxon>
    </lineage>
</organism>
<dbReference type="InterPro" id="IPR029068">
    <property type="entry name" value="Glyas_Bleomycin-R_OHBP_Dase"/>
</dbReference>
<dbReference type="InterPro" id="IPR053863">
    <property type="entry name" value="Glyoxy/Ble-like_N"/>
</dbReference>
<dbReference type="AlphaFoldDB" id="A0A853DJX3"/>
<dbReference type="RefSeq" id="WP_218883786.1">
    <property type="nucleotide sequence ID" value="NZ_JACCFW010000001.1"/>
</dbReference>
<gene>
    <name evidence="2" type="ORF">HNR15_003296</name>
</gene>
<dbReference type="SUPFAM" id="SSF54593">
    <property type="entry name" value="Glyoxalase/Bleomycin resistance protein/Dihydroxybiphenyl dioxygenase"/>
    <property type="match status" value="1"/>
</dbReference>
<dbReference type="InterPro" id="IPR052164">
    <property type="entry name" value="Anthracycline_SecMetBiosynth"/>
</dbReference>
<dbReference type="Pfam" id="PF22677">
    <property type="entry name" value="Ble-like_N"/>
    <property type="match status" value="1"/>
</dbReference>
<evidence type="ECO:0000313" key="2">
    <source>
        <dbReference type="EMBL" id="NYJ76333.1"/>
    </source>
</evidence>
<sequence length="121" mass="12879">MTQNTEPHAIQGAPSYIELGVEDADRARAFYGALFGWRMNGAAGPGQASTGGLNIGIHDHDPSSLLEVFFTVHDLDSAIAKVAELGGRIVGDIHAESAEFGRWVECDDDQGVRFGLRQPAG</sequence>
<dbReference type="InterPro" id="IPR037523">
    <property type="entry name" value="VOC_core"/>
</dbReference>
<dbReference type="Proteomes" id="UP000571817">
    <property type="component" value="Unassembled WGS sequence"/>
</dbReference>
<keyword evidence="3" id="KW-1185">Reference proteome</keyword>
<name>A0A853DJX3_9MICO</name>
<dbReference type="PANTHER" id="PTHR33993">
    <property type="entry name" value="GLYOXALASE-RELATED"/>
    <property type="match status" value="1"/>
</dbReference>
<reference evidence="2 3" key="1">
    <citation type="submission" date="2020-07" db="EMBL/GenBank/DDBJ databases">
        <title>Sequencing the genomes of 1000 actinobacteria strains.</title>
        <authorList>
            <person name="Klenk H.-P."/>
        </authorList>
    </citation>
    <scope>NUCLEOTIDE SEQUENCE [LARGE SCALE GENOMIC DNA]</scope>
    <source>
        <strain evidence="2 3">DSM 29531</strain>
    </source>
</reference>
<evidence type="ECO:0000313" key="3">
    <source>
        <dbReference type="Proteomes" id="UP000571817"/>
    </source>
</evidence>
<protein>
    <recommendedName>
        <fullName evidence="1">VOC domain-containing protein</fullName>
    </recommendedName>
</protein>
<evidence type="ECO:0000259" key="1">
    <source>
        <dbReference type="PROSITE" id="PS51819"/>
    </source>
</evidence>
<feature type="domain" description="VOC" evidence="1">
    <location>
        <begin position="13"/>
        <end position="119"/>
    </location>
</feature>
<dbReference type="EMBL" id="JACCFW010000001">
    <property type="protein sequence ID" value="NYJ76333.1"/>
    <property type="molecule type" value="Genomic_DNA"/>
</dbReference>
<proteinExistence type="predicted"/>